<gene>
    <name evidence="1" type="ORF">EDC36_11539</name>
    <name evidence="2" type="ORF">Tigna_02098</name>
</gene>
<dbReference type="Proteomes" id="UP000295536">
    <property type="component" value="Unassembled WGS sequence"/>
</dbReference>
<protein>
    <submittedName>
        <fullName evidence="2">2OG-Fe dioxygenase</fullName>
    </submittedName>
</protein>
<sequence>MTTTFAPPTVAPAELLATLRHQGYAVLDAAGVSAWLGMPPAALQALQPAWDDLPPDEYLKDGGRYRRRRHGCYRIEGDQVQPVPHRAHYQPVEYNALHGGMRRWFAPLTPALTAQPVWPRLLHAVADVAGALRGPQPWFVEAHPFRIDTTGGIGRPTPEGAHRDGVDVVAVFLVARHAIKGGESRVFAADGPNGQRFTLTEPWSLLLLDDLRVIHETTPIQPLQPGVPGWRDTLVLTVRAGGFLGDDEPGAPVAGSA</sequence>
<dbReference type="InterPro" id="IPR018724">
    <property type="entry name" value="2OG-Fe_dioxygenase"/>
</dbReference>
<name>A0A4R3L8D2_9BURK</name>
<dbReference type="EMBL" id="VJNC01000015">
    <property type="protein sequence ID" value="TSE19771.1"/>
    <property type="molecule type" value="Genomic_DNA"/>
</dbReference>
<keyword evidence="2" id="KW-0223">Dioxygenase</keyword>
<dbReference type="EMBL" id="SMAH01000015">
    <property type="protein sequence ID" value="TCS95290.1"/>
    <property type="molecule type" value="Genomic_DNA"/>
</dbReference>
<comment type="caution">
    <text evidence="1">The sequence shown here is derived from an EMBL/GenBank/DDBJ whole genome shotgun (WGS) entry which is preliminary data.</text>
</comment>
<organism evidence="1 3">
    <name type="scientific">Tepidimonas ignava</name>
    <dbReference type="NCBI Taxonomy" id="114249"/>
    <lineage>
        <taxon>Bacteria</taxon>
        <taxon>Pseudomonadati</taxon>
        <taxon>Pseudomonadota</taxon>
        <taxon>Betaproteobacteria</taxon>
        <taxon>Burkholderiales</taxon>
        <taxon>Tepidimonas</taxon>
    </lineage>
</organism>
<dbReference type="RefSeq" id="WP_132963340.1">
    <property type="nucleotide sequence ID" value="NZ_DAIPFN010000029.1"/>
</dbReference>
<dbReference type="AlphaFoldDB" id="A0A4R3L8D2"/>
<proteinExistence type="predicted"/>
<keyword evidence="2" id="KW-0560">Oxidoreductase</keyword>
<evidence type="ECO:0000313" key="4">
    <source>
        <dbReference type="Proteomes" id="UP000315577"/>
    </source>
</evidence>
<dbReference type="GO" id="GO:0051213">
    <property type="term" value="F:dioxygenase activity"/>
    <property type="evidence" value="ECO:0007669"/>
    <property type="project" value="UniProtKB-KW"/>
</dbReference>
<reference evidence="2 4" key="2">
    <citation type="submission" date="2019-07" db="EMBL/GenBank/DDBJ databases">
        <title>Tepidimonas ignava SPS-1037 draft genome.</title>
        <authorList>
            <person name="Da Costa M.S."/>
            <person name="Froufe H.J.C."/>
            <person name="Egas C."/>
            <person name="Albuquerque L."/>
        </authorList>
    </citation>
    <scope>NUCLEOTIDE SEQUENCE [LARGE SCALE GENOMIC DNA]</scope>
    <source>
        <strain evidence="2 4">SPS-1037</strain>
    </source>
</reference>
<dbReference type="Proteomes" id="UP000315577">
    <property type="component" value="Unassembled WGS sequence"/>
</dbReference>
<evidence type="ECO:0000313" key="2">
    <source>
        <dbReference type="EMBL" id="TSE19771.1"/>
    </source>
</evidence>
<keyword evidence="4" id="KW-1185">Reference proteome</keyword>
<reference evidence="1 3" key="1">
    <citation type="submission" date="2019-03" db="EMBL/GenBank/DDBJ databases">
        <title>Genomic Encyclopedia of Type Strains, Phase IV (KMG-IV): sequencing the most valuable type-strain genomes for metagenomic binning, comparative biology and taxonomic classification.</title>
        <authorList>
            <person name="Goeker M."/>
        </authorList>
    </citation>
    <scope>NUCLEOTIDE SEQUENCE [LARGE SCALE GENOMIC DNA]</scope>
    <source>
        <strain evidence="1 3">DSM 12034</strain>
    </source>
</reference>
<dbReference type="OrthoDB" id="6681382at2"/>
<accession>A0A4R3L8D2</accession>
<evidence type="ECO:0000313" key="1">
    <source>
        <dbReference type="EMBL" id="TCS95290.1"/>
    </source>
</evidence>
<evidence type="ECO:0000313" key="3">
    <source>
        <dbReference type="Proteomes" id="UP000295536"/>
    </source>
</evidence>
<dbReference type="Pfam" id="PF10014">
    <property type="entry name" value="2OG-Fe_Oxy_2"/>
    <property type="match status" value="1"/>
</dbReference>
<dbReference type="Gene3D" id="2.60.120.620">
    <property type="entry name" value="q2cbj1_9rhob like domain"/>
    <property type="match status" value="1"/>
</dbReference>